<dbReference type="EMBL" id="SDKK01000034">
    <property type="protein sequence ID" value="TYC52247.1"/>
    <property type="molecule type" value="Genomic_DNA"/>
</dbReference>
<dbReference type="AlphaFoldDB" id="A0A6C2CE84"/>
<dbReference type="OrthoDB" id="8591913at2"/>
<proteinExistence type="predicted"/>
<comment type="caution">
    <text evidence="1">The sequence shown here is derived from an EMBL/GenBank/DDBJ whole genome shotgun (WGS) entry which is preliminary data.</text>
</comment>
<protein>
    <submittedName>
        <fullName evidence="1">Uncharacterized protein</fullName>
    </submittedName>
</protein>
<gene>
    <name evidence="1" type="ORF">ETQ85_23175</name>
</gene>
<evidence type="ECO:0000313" key="2">
    <source>
        <dbReference type="Proteomes" id="UP000389128"/>
    </source>
</evidence>
<organism evidence="1 2">
    <name type="scientific">Zoogloea oleivorans</name>
    <dbReference type="NCBI Taxonomy" id="1552750"/>
    <lineage>
        <taxon>Bacteria</taxon>
        <taxon>Pseudomonadati</taxon>
        <taxon>Pseudomonadota</taxon>
        <taxon>Betaproteobacteria</taxon>
        <taxon>Rhodocyclales</taxon>
        <taxon>Zoogloeaceae</taxon>
        <taxon>Zoogloea</taxon>
    </lineage>
</organism>
<name>A0A6C2CE84_9RHOO</name>
<dbReference type="Proteomes" id="UP000389128">
    <property type="component" value="Unassembled WGS sequence"/>
</dbReference>
<accession>A0A6C2CE84</accession>
<evidence type="ECO:0000313" key="1">
    <source>
        <dbReference type="EMBL" id="TYC52247.1"/>
    </source>
</evidence>
<reference evidence="1 2" key="1">
    <citation type="submission" date="2019-01" db="EMBL/GenBank/DDBJ databases">
        <title>Zoogloea oleivorans genome sequencing and assembly.</title>
        <authorList>
            <person name="Tancsics A."/>
            <person name="Farkas M."/>
            <person name="Kriszt B."/>
            <person name="Maroti G."/>
            <person name="Horvath B."/>
        </authorList>
    </citation>
    <scope>NUCLEOTIDE SEQUENCE [LARGE SCALE GENOMIC DNA]</scope>
    <source>
        <strain evidence="1 2">Buc</strain>
    </source>
</reference>
<sequence length="73" mass="8061">MLHLHGPLMGGPDLMTALGHRSPASLRQARRRGQIGIVLFTVPNRRGLFALTQDVADWLAQMRTQCVGKDGIR</sequence>
<keyword evidence="2" id="KW-1185">Reference proteome</keyword>